<dbReference type="Proteomes" id="UP000005877">
    <property type="component" value="Chromosome"/>
</dbReference>
<keyword evidence="2" id="KW-1185">Reference proteome</keyword>
<dbReference type="PATRIC" id="fig|1110509.7.peg.1256"/>
<evidence type="ECO:0000313" key="2">
    <source>
        <dbReference type="Proteomes" id="UP000005877"/>
    </source>
</evidence>
<sequence>MKGWGLVLLLGVSILAGSGPAGGWVSGTGEIDISRSVVHRMADYERHSSMAGDGSLRIGGSSAGASSLSYSGDVPLVGFKRIETGSPFRGTKTSFQEAFSATDIKREVTTSASSHLVATDMNLAFNGTYVTSSNMHQAFVRDVSSHQRYTGNFEIQNTIQFGSLADRRPALSVTVLPQDCSARVGGPIRRVYAVSNVGTVPVRDLYLVDSRVGPVPLSRTELSPGEVASGSSSFALGEEDAPGLHKDSIVATAVDYAGNGAEASASATVDLIGWQGLNLTVESSGGCIHPGGGLASVYTIENTGDLPINNLTVTDSIAPGPVAANLTLMPGEAVNLTADLAVLGPSPPTRLISASGNRSDGEMVARSIEVVLQPC</sequence>
<accession>G7WMK3</accession>
<evidence type="ECO:0000313" key="1">
    <source>
        <dbReference type="EMBL" id="AET64498.1"/>
    </source>
</evidence>
<proteinExistence type="predicted"/>
<dbReference type="KEGG" id="mhi:Mhar_1130"/>
<protein>
    <submittedName>
        <fullName evidence="1">Uncharacterized protein</fullName>
    </submittedName>
</protein>
<gene>
    <name evidence="1" type="ordered locus">Mhar_1130</name>
</gene>
<reference evidence="1 2" key="1">
    <citation type="journal article" date="2012" name="PLoS ONE">
        <title>The genome characteristics and predicted function of methyl-group oxidation pathway in the obligate aceticlastic methanogens, Methanosaeta spp.</title>
        <authorList>
            <person name="Zhu J."/>
            <person name="Zheng H."/>
            <person name="Ai G."/>
            <person name="Zhang G."/>
            <person name="Liu D."/>
            <person name="Liu X."/>
            <person name="Dong X."/>
        </authorList>
    </citation>
    <scope>NUCLEOTIDE SEQUENCE [LARGE SCALE GENOMIC DNA]</scope>
    <source>
        <strain evidence="1 2">6Ac</strain>
    </source>
</reference>
<dbReference type="AlphaFoldDB" id="G7WMK3"/>
<organism evidence="1 2">
    <name type="scientific">Methanothrix harundinacea (strain 6Ac)</name>
    <name type="common">Methanosaeta harundinacea</name>
    <dbReference type="NCBI Taxonomy" id="1110509"/>
    <lineage>
        <taxon>Archaea</taxon>
        <taxon>Methanobacteriati</taxon>
        <taxon>Methanobacteriota</taxon>
        <taxon>Stenosarchaea group</taxon>
        <taxon>Methanomicrobia</taxon>
        <taxon>Methanotrichales</taxon>
        <taxon>Methanotrichaceae</taxon>
        <taxon>Methanothrix</taxon>
    </lineage>
</organism>
<dbReference type="EMBL" id="CP003117">
    <property type="protein sequence ID" value="AET64498.1"/>
    <property type="molecule type" value="Genomic_DNA"/>
</dbReference>
<dbReference type="HOGENOM" id="CLU_736952_0_0_2"/>
<name>G7WMK3_METH6</name>